<accession>A0A420VFW0</accession>
<dbReference type="AlphaFoldDB" id="A0A420VFW0"/>
<evidence type="ECO:0000313" key="7">
    <source>
        <dbReference type="Proteomes" id="UP000286235"/>
    </source>
</evidence>
<dbReference type="Pfam" id="PF13361">
    <property type="entry name" value="UvrD_C"/>
    <property type="match status" value="1"/>
</dbReference>
<dbReference type="GO" id="GO:0003677">
    <property type="term" value="F:DNA binding"/>
    <property type="evidence" value="ECO:0007669"/>
    <property type="project" value="InterPro"/>
</dbReference>
<evidence type="ECO:0000259" key="5">
    <source>
        <dbReference type="Pfam" id="PF13361"/>
    </source>
</evidence>
<keyword evidence="1" id="KW-0547">Nucleotide-binding</keyword>
<dbReference type="InterPro" id="IPR014017">
    <property type="entry name" value="DNA_helicase_UvrD-like_C"/>
</dbReference>
<dbReference type="PANTHER" id="PTHR11070:SF2">
    <property type="entry name" value="ATP-DEPENDENT DNA HELICASE SRS2"/>
    <property type="match status" value="1"/>
</dbReference>
<dbReference type="Gene3D" id="3.40.50.300">
    <property type="entry name" value="P-loop containing nucleotide triphosphate hydrolases"/>
    <property type="match status" value="1"/>
</dbReference>
<reference evidence="6 7" key="1">
    <citation type="submission" date="2013-12" db="EMBL/GenBank/DDBJ databases">
        <title>Genome and proteome characterization of Caldibacillus debilis GB1 derived from a cellulolytic aero-tolerant co-culture.</title>
        <authorList>
            <person name="Wushke S.T."/>
            <person name="Zhang X."/>
            <person name="Fristensky B."/>
            <person name="Wilkins J.A."/>
            <person name="Levin D.B."/>
            <person name="Sparling R."/>
        </authorList>
    </citation>
    <scope>NUCLEOTIDE SEQUENCE [LARGE SCALE GENOMIC DNA]</scope>
    <source>
        <strain evidence="6 7">GB1</strain>
    </source>
</reference>
<keyword evidence="4" id="KW-0067">ATP-binding</keyword>
<evidence type="ECO:0000313" key="6">
    <source>
        <dbReference type="EMBL" id="RKO62529.1"/>
    </source>
</evidence>
<keyword evidence="2" id="KW-0378">Hydrolase</keyword>
<dbReference type="GO" id="GO:0005524">
    <property type="term" value="F:ATP binding"/>
    <property type="evidence" value="ECO:0007669"/>
    <property type="project" value="UniProtKB-KW"/>
</dbReference>
<evidence type="ECO:0000256" key="2">
    <source>
        <dbReference type="ARBA" id="ARBA00022801"/>
    </source>
</evidence>
<protein>
    <submittedName>
        <fullName evidence="6">Superfamily I DNA and RNA helicase</fullName>
    </submittedName>
</protein>
<dbReference type="EMBL" id="AZRV01000015">
    <property type="protein sequence ID" value="RKO62529.1"/>
    <property type="molecule type" value="Genomic_DNA"/>
</dbReference>
<proteinExistence type="predicted"/>
<dbReference type="Proteomes" id="UP000286235">
    <property type="component" value="Unassembled WGS sequence"/>
</dbReference>
<keyword evidence="3 6" id="KW-0347">Helicase</keyword>
<dbReference type="GO" id="GO:0043138">
    <property type="term" value="F:3'-5' DNA helicase activity"/>
    <property type="evidence" value="ECO:0007669"/>
    <property type="project" value="TreeGrafter"/>
</dbReference>
<dbReference type="InterPro" id="IPR000212">
    <property type="entry name" value="DNA_helicase_UvrD/REP"/>
</dbReference>
<evidence type="ECO:0000256" key="4">
    <source>
        <dbReference type="ARBA" id="ARBA00022840"/>
    </source>
</evidence>
<comment type="caution">
    <text evidence="6">The sequence shown here is derived from an EMBL/GenBank/DDBJ whole genome shotgun (WGS) entry which is preliminary data.</text>
</comment>
<evidence type="ECO:0000256" key="3">
    <source>
        <dbReference type="ARBA" id="ARBA00022806"/>
    </source>
</evidence>
<name>A0A420VFW0_9BACI</name>
<dbReference type="RefSeq" id="WP_259462742.1">
    <property type="nucleotide sequence ID" value="NZ_AZRV01000015.1"/>
</dbReference>
<feature type="domain" description="UvrD-like helicase C-terminal" evidence="5">
    <location>
        <begin position="97"/>
        <end position="165"/>
    </location>
</feature>
<dbReference type="PANTHER" id="PTHR11070">
    <property type="entry name" value="UVRD / RECB / PCRA DNA HELICASE FAMILY MEMBER"/>
    <property type="match status" value="1"/>
</dbReference>
<keyword evidence="7" id="KW-1185">Reference proteome</keyword>
<gene>
    <name evidence="6" type="ORF">Cdeb_03232</name>
</gene>
<dbReference type="GO" id="GO:0016787">
    <property type="term" value="F:hydrolase activity"/>
    <property type="evidence" value="ECO:0007669"/>
    <property type="project" value="UniProtKB-KW"/>
</dbReference>
<dbReference type="GO" id="GO:0000725">
    <property type="term" value="P:recombinational repair"/>
    <property type="evidence" value="ECO:0007669"/>
    <property type="project" value="TreeGrafter"/>
</dbReference>
<organism evidence="6 7">
    <name type="scientific">Caldibacillus debilis GB1</name>
    <dbReference type="NCBI Taxonomy" id="1339248"/>
    <lineage>
        <taxon>Bacteria</taxon>
        <taxon>Bacillati</taxon>
        <taxon>Bacillota</taxon>
        <taxon>Bacilli</taxon>
        <taxon>Bacillales</taxon>
        <taxon>Bacillaceae</taxon>
        <taxon>Caldibacillus</taxon>
    </lineage>
</organism>
<dbReference type="InterPro" id="IPR027417">
    <property type="entry name" value="P-loop_NTPase"/>
</dbReference>
<evidence type="ECO:0000256" key="1">
    <source>
        <dbReference type="ARBA" id="ARBA00022741"/>
    </source>
</evidence>
<sequence>MLWNKVVPREMEGELIAPQSTKRKGPEPEIIKVESFAKEMDMVVNKILQHHQEMKVPFSEILILYRVKCTHQLGVIDTIKFTLDRYQLPYDRISENNESKRTFKRKENWIKISTIDSSKGLNFQAVFIVNVDSMPFPLKEDKEREVSLLYIAMTRAKEHLFLSYSGISEFTQYFDEYQKKGRWKKSM</sequence>
<dbReference type="SUPFAM" id="SSF52540">
    <property type="entry name" value="P-loop containing nucleoside triphosphate hydrolases"/>
    <property type="match status" value="1"/>
</dbReference>